<accession>A0A0B6YIR4</accession>
<evidence type="ECO:0000313" key="1">
    <source>
        <dbReference type="EMBL" id="CEK55701.1"/>
    </source>
</evidence>
<dbReference type="EMBL" id="HACG01008836">
    <property type="protein sequence ID" value="CEK55701.1"/>
    <property type="molecule type" value="Transcribed_RNA"/>
</dbReference>
<gene>
    <name evidence="1" type="primary">ORF25831</name>
</gene>
<dbReference type="AlphaFoldDB" id="A0A0B6YIR4"/>
<feature type="non-terminal residue" evidence="1">
    <location>
        <position position="81"/>
    </location>
</feature>
<sequence>FIPTVESVYKDKHCFSPSSIESVSFGQNRLSLDCLVPRNFCHRCNIFASRQTNTPSVYFSEIASLTEELFLNVETKACNVK</sequence>
<proteinExistence type="predicted"/>
<reference evidence="1" key="1">
    <citation type="submission" date="2014-12" db="EMBL/GenBank/DDBJ databases">
        <title>Insight into the proteome of Arion vulgaris.</title>
        <authorList>
            <person name="Aradska J."/>
            <person name="Bulat T."/>
            <person name="Smidak R."/>
            <person name="Sarate P."/>
            <person name="Gangsoo J."/>
            <person name="Sialana F."/>
            <person name="Bilban M."/>
            <person name="Lubec G."/>
        </authorList>
    </citation>
    <scope>NUCLEOTIDE SEQUENCE</scope>
    <source>
        <tissue evidence="1">Skin</tissue>
    </source>
</reference>
<name>A0A0B6YIR4_9EUPU</name>
<feature type="non-terminal residue" evidence="1">
    <location>
        <position position="1"/>
    </location>
</feature>
<organism evidence="1">
    <name type="scientific">Arion vulgaris</name>
    <dbReference type="NCBI Taxonomy" id="1028688"/>
    <lineage>
        <taxon>Eukaryota</taxon>
        <taxon>Metazoa</taxon>
        <taxon>Spiralia</taxon>
        <taxon>Lophotrochozoa</taxon>
        <taxon>Mollusca</taxon>
        <taxon>Gastropoda</taxon>
        <taxon>Heterobranchia</taxon>
        <taxon>Euthyneura</taxon>
        <taxon>Panpulmonata</taxon>
        <taxon>Eupulmonata</taxon>
        <taxon>Stylommatophora</taxon>
        <taxon>Helicina</taxon>
        <taxon>Arionoidea</taxon>
        <taxon>Arionidae</taxon>
        <taxon>Arion</taxon>
    </lineage>
</organism>
<protein>
    <submittedName>
        <fullName evidence="1">Uncharacterized protein</fullName>
    </submittedName>
</protein>